<accession>A0A7D4ACQ2</accession>
<dbReference type="EMBL" id="CP053892">
    <property type="protein sequence ID" value="QKG27407.1"/>
    <property type="molecule type" value="Genomic_DNA"/>
</dbReference>
<dbReference type="Proteomes" id="UP000501240">
    <property type="component" value="Chromosome"/>
</dbReference>
<evidence type="ECO:0000313" key="2">
    <source>
        <dbReference type="EMBL" id="QKG27407.1"/>
    </source>
</evidence>
<feature type="region of interest" description="Disordered" evidence="1">
    <location>
        <begin position="1"/>
        <end position="80"/>
    </location>
</feature>
<evidence type="ECO:0000313" key="3">
    <source>
        <dbReference type="Proteomes" id="UP000501240"/>
    </source>
</evidence>
<organism evidence="2 3">
    <name type="scientific">Actinomadura verrucosospora</name>
    <dbReference type="NCBI Taxonomy" id="46165"/>
    <lineage>
        <taxon>Bacteria</taxon>
        <taxon>Bacillati</taxon>
        <taxon>Actinomycetota</taxon>
        <taxon>Actinomycetes</taxon>
        <taxon>Streptosporangiales</taxon>
        <taxon>Thermomonosporaceae</taxon>
        <taxon>Actinomadura</taxon>
    </lineage>
</organism>
<dbReference type="AlphaFoldDB" id="A0A7D4ACQ2"/>
<sequence>MIRACGTGSETRDSGMPPRKGTPQGTARGHDGPGSRRNARTRCGACVTRASRKRERVPTGGSMARPVTAGAWCGRGSAEGSRLAGGRRRLCDWPGQRYFDLDLALTISGIPGLESNGRFLYLCQGRSFFRPGVRIAFPARDPGRSRGPGRS</sequence>
<evidence type="ECO:0000256" key="1">
    <source>
        <dbReference type="SAM" id="MobiDB-lite"/>
    </source>
</evidence>
<proteinExistence type="predicted"/>
<gene>
    <name evidence="2" type="ORF">ACTIVE_9062</name>
</gene>
<keyword evidence="3" id="KW-1185">Reference proteome</keyword>
<reference evidence="2 3" key="1">
    <citation type="submission" date="2020-05" db="EMBL/GenBank/DDBJ databases">
        <title>Actinomadura verrucosospora NRRL-B18236 (PFL_A860) Genome sequencing and assembly.</title>
        <authorList>
            <person name="Samborskyy M."/>
        </authorList>
    </citation>
    <scope>NUCLEOTIDE SEQUENCE [LARGE SCALE GENOMIC DNA]</scope>
    <source>
        <strain evidence="2 3">NRRL:B18236</strain>
    </source>
</reference>
<protein>
    <submittedName>
        <fullName evidence="2">Uncharacterized protein</fullName>
    </submittedName>
</protein>
<name>A0A7D4ACQ2_ACTVE</name>